<reference evidence="2 3" key="1">
    <citation type="submission" date="2020-08" db="EMBL/GenBank/DDBJ databases">
        <title>Genomic Encyclopedia of Type Strains, Phase IV (KMG-V): Genome sequencing to study the core and pangenomes of soil and plant-associated prokaryotes.</title>
        <authorList>
            <person name="Whitman W."/>
        </authorList>
    </citation>
    <scope>NUCLEOTIDE SEQUENCE [LARGE SCALE GENOMIC DNA]</scope>
    <source>
        <strain evidence="2 3">M8UP14</strain>
    </source>
</reference>
<gene>
    <name evidence="2" type="ORF">HDF16_004604</name>
</gene>
<dbReference type="InterPro" id="IPR014917">
    <property type="entry name" value="DUF1800"/>
</dbReference>
<feature type="domain" description="BIG2" evidence="1">
    <location>
        <begin position="550"/>
        <end position="633"/>
    </location>
</feature>
<name>A0A7W7ZH83_9BACT</name>
<dbReference type="RefSeq" id="WP_348641391.1">
    <property type="nucleotide sequence ID" value="NZ_JACHIP010000007.1"/>
</dbReference>
<organism evidence="2 3">
    <name type="scientific">Granulicella aggregans</name>
    <dbReference type="NCBI Taxonomy" id="474949"/>
    <lineage>
        <taxon>Bacteria</taxon>
        <taxon>Pseudomonadati</taxon>
        <taxon>Acidobacteriota</taxon>
        <taxon>Terriglobia</taxon>
        <taxon>Terriglobales</taxon>
        <taxon>Acidobacteriaceae</taxon>
        <taxon>Granulicella</taxon>
    </lineage>
</organism>
<evidence type="ECO:0000313" key="3">
    <source>
        <dbReference type="Proteomes" id="UP000540989"/>
    </source>
</evidence>
<accession>A0A7W7ZH83</accession>
<dbReference type="PANTHER" id="PTHR43737:SF1">
    <property type="entry name" value="DUF1501 DOMAIN-CONTAINING PROTEIN"/>
    <property type="match status" value="1"/>
</dbReference>
<dbReference type="InterPro" id="IPR014756">
    <property type="entry name" value="Ig_E-set"/>
</dbReference>
<feature type="domain" description="BIG2" evidence="1">
    <location>
        <begin position="375"/>
        <end position="458"/>
    </location>
</feature>
<feature type="domain" description="BIG2" evidence="1">
    <location>
        <begin position="725"/>
        <end position="808"/>
    </location>
</feature>
<keyword evidence="3" id="KW-1185">Reference proteome</keyword>
<dbReference type="SUPFAM" id="SSF81296">
    <property type="entry name" value="E set domains"/>
    <property type="match status" value="4"/>
</dbReference>
<dbReference type="EMBL" id="JACHIP010000007">
    <property type="protein sequence ID" value="MBB5059875.1"/>
    <property type="molecule type" value="Genomic_DNA"/>
</dbReference>
<feature type="domain" description="BIG2" evidence="1">
    <location>
        <begin position="200"/>
        <end position="283"/>
    </location>
</feature>
<dbReference type="PANTHER" id="PTHR43737">
    <property type="entry name" value="BLL7424 PROTEIN"/>
    <property type="match status" value="1"/>
</dbReference>
<dbReference type="SMART" id="SM00635">
    <property type="entry name" value="BID_2"/>
    <property type="match status" value="5"/>
</dbReference>
<evidence type="ECO:0000259" key="1">
    <source>
        <dbReference type="SMART" id="SM00635"/>
    </source>
</evidence>
<evidence type="ECO:0000313" key="2">
    <source>
        <dbReference type="EMBL" id="MBB5059875.1"/>
    </source>
</evidence>
<feature type="domain" description="BIG2" evidence="1">
    <location>
        <begin position="25"/>
        <end position="108"/>
    </location>
</feature>
<dbReference type="Pfam" id="PF08811">
    <property type="entry name" value="DUF1800"/>
    <property type="match status" value="1"/>
</dbReference>
<dbReference type="InterPro" id="IPR003343">
    <property type="entry name" value="Big_2"/>
</dbReference>
<sequence length="1404" mass="141168">MGLGCGSGTISNAAVPNSSGTGTAPAASVKVAGTTSVRLGATVQLSASVTNSAGTAVTWQVNGTTGGTAATGTISATGLYRAPQTMLPTGSVTISAALNGASGVSSSLTESLINPVPVLNSATATQISNTTNYIVNVTGGNFLPNSVITANAVPQATTFFSTSSLRATIAAPLGGGTVTIAVVNPDPGTSTSGTAQITTAGASIKVAGATSVRLGATVQLSASVTNSASTAVTWQVNGTTGGSAATGTISSTGLYRAPMTMLPTGSVTISAALTGATGVSSSLTESLMNPVPVLNSATATQISNTTSYVVNVTGSNFVPTAVITANSVPQATTFFSVGALRATVAAPQGGGTMTIAVVNPDPGTSTSGTAQITTASASVSVSGTTSVRLGATVQLSASVTNSAGTAVTWQVNGTTGGTAATGTISATGLYRAPQTMLPTGSVTISAALNGASGVSSSLTESLINPVPVLNSATATQISNTTNYIVNVTGGNFLPNSVITANAVPQATTFFSTSSLRATIAAPLGGGTVTIAVVNPDPGTSTSGTAQITTPGASIKVAGATSVRLGATVQLSASVTNSASTAVTWQVNGTTGGRAATGTISSTGLYRAPMTMLPTGSVTISAALTGATGVSSSLTESLMNPVPVLNSATATQISNTTSYVVNVTGSNFVPTAVITANSVPQATTFFSVGALRATVAAPQGGGTMTIAVVNPDPGTSTSGTAQITTASASVSVSGTTSVRLGATVQLSASVTNSAGTAVTWQVNGITGGTAATGTISATGLYTSPQTMPPTGSVTISATLNGAGGVSGSHTESLLNPVPVLKSATATQIGSTANYVVDVIGSSFVSNSVITTNWLSQTTAFVSANELRATVPVTPGTSTLAVSVITPDPGTSASTSVQIAVSSPPATSNPSTSSTRILDQTSFGPTDNSIAHLQKIGTSGYLAEQFAAPTTLLAECPAAGPYQCEDSEWWQTAITGQDQLRQRVAFALSEMFVVSTLSLPRASIPLYHNTLANDAFGNFRTLMRDVTLTPAMGIYLDMIYSVKPAPGQIANENYAREMLQLFTLGVNELNPDGTEQLDESGAPIPAYTEANVQAFARAYTGWGYAGDLDYSDPMVPLDSGSHPLYNKHDTTAKTLINSTLPAGQTAIQDLDGAMDDIFNHPNVGPFVCRQLIQHLVTSTPSPAYVGRVAAVFADNGQGVRGDMRAVISAILLDTEARAGDLNADADDGHLREPILFITAMMRALNFTVTDPTALFPYDELSALSSTLGEDPYRASSVFNFFPAEYELPGTNMNAPEFGIENTATATLRLSLADTIVSNKIPGFSADLSSTSEFGQLASNPSDLVDELSVLLMNGQMPANMRAAIVDAVSAIAVPATPQTAASSALAQRVRLAIYLVITSSHYKVIH</sequence>
<protein>
    <submittedName>
        <fullName evidence="2">Uncharacterized protein (DUF1800 family)/uncharacterized Zn-binding protein involved in type VI secretion</fullName>
    </submittedName>
</protein>
<dbReference type="Proteomes" id="UP000540989">
    <property type="component" value="Unassembled WGS sequence"/>
</dbReference>
<comment type="caution">
    <text evidence="2">The sequence shown here is derived from an EMBL/GenBank/DDBJ whole genome shotgun (WGS) entry which is preliminary data.</text>
</comment>
<proteinExistence type="predicted"/>